<dbReference type="GO" id="GO:0004523">
    <property type="term" value="F:RNA-DNA hybrid ribonuclease activity"/>
    <property type="evidence" value="ECO:0007669"/>
    <property type="project" value="InterPro"/>
</dbReference>
<dbReference type="PANTHER" id="PTHR48100:SF1">
    <property type="entry name" value="HISTIDINE PHOSPHATASE FAMILY PROTEIN-RELATED"/>
    <property type="match status" value="1"/>
</dbReference>
<dbReference type="InterPro" id="IPR012337">
    <property type="entry name" value="RNaseH-like_sf"/>
</dbReference>
<dbReference type="Proteomes" id="UP000321769">
    <property type="component" value="Unassembled WGS sequence"/>
</dbReference>
<dbReference type="InterPro" id="IPR050275">
    <property type="entry name" value="PGM_Phosphatase"/>
</dbReference>
<dbReference type="NCBIfam" id="NF005567">
    <property type="entry name" value="PRK07238.1"/>
    <property type="match status" value="1"/>
</dbReference>
<feature type="active site" description="Proton donor/acceptor" evidence="2">
    <location>
        <position position="275"/>
    </location>
</feature>
<evidence type="ECO:0000256" key="2">
    <source>
        <dbReference type="PIRSR" id="PIRSR613078-1"/>
    </source>
</evidence>
<dbReference type="GO" id="GO:0003676">
    <property type="term" value="F:nucleic acid binding"/>
    <property type="evidence" value="ECO:0007669"/>
    <property type="project" value="InterPro"/>
</dbReference>
<dbReference type="PROSITE" id="PS50879">
    <property type="entry name" value="RNASE_H_1"/>
    <property type="match status" value="1"/>
</dbReference>
<dbReference type="GO" id="GO:0005737">
    <property type="term" value="C:cytoplasm"/>
    <property type="evidence" value="ECO:0007669"/>
    <property type="project" value="TreeGrafter"/>
</dbReference>
<feature type="active site" description="Tele-phosphohistidine intermediate" evidence="1">
    <location>
        <position position="199"/>
    </location>
</feature>
<dbReference type="InterPro" id="IPR014636">
    <property type="entry name" value="RNaseH/PGlycerate_mutase"/>
</dbReference>
<dbReference type="CDD" id="cd07067">
    <property type="entry name" value="HP_PGM_like"/>
    <property type="match status" value="1"/>
</dbReference>
<dbReference type="CDD" id="cd09279">
    <property type="entry name" value="RNase_HI_like"/>
    <property type="match status" value="1"/>
</dbReference>
<evidence type="ECO:0000256" key="3">
    <source>
        <dbReference type="PIRSR" id="PIRSR613078-2"/>
    </source>
</evidence>
<protein>
    <submittedName>
        <fullName evidence="5">Bifunctional RNase H/acid phosphatase</fullName>
    </submittedName>
</protein>
<dbReference type="InterPro" id="IPR036397">
    <property type="entry name" value="RNaseH_sf"/>
</dbReference>
<keyword evidence="6" id="KW-1185">Reference proteome</keyword>
<reference evidence="5 6" key="1">
    <citation type="submission" date="2019-07" db="EMBL/GenBank/DDBJ databases">
        <title>Whole genome shotgun sequence of Aeromicrobium flavum NBRC 107625.</title>
        <authorList>
            <person name="Hosoyama A."/>
            <person name="Uohara A."/>
            <person name="Ohji S."/>
            <person name="Ichikawa N."/>
        </authorList>
    </citation>
    <scope>NUCLEOTIDE SEQUENCE [LARGE SCALE GENOMIC DNA]</scope>
    <source>
        <strain evidence="5 6">NBRC 107625</strain>
    </source>
</reference>
<accession>A0A512HYX4</accession>
<feature type="binding site" evidence="3">
    <location>
        <begin position="213"/>
        <end position="214"/>
    </location>
    <ligand>
        <name>substrate</name>
    </ligand>
</feature>
<evidence type="ECO:0000313" key="6">
    <source>
        <dbReference type="Proteomes" id="UP000321769"/>
    </source>
</evidence>
<dbReference type="GO" id="GO:0016791">
    <property type="term" value="F:phosphatase activity"/>
    <property type="evidence" value="ECO:0007669"/>
    <property type="project" value="TreeGrafter"/>
</dbReference>
<dbReference type="OrthoDB" id="5296884at2"/>
<dbReference type="AlphaFoldDB" id="A0A512HYX4"/>
<gene>
    <name evidence="5" type="ORF">AFL01nite_29170</name>
</gene>
<dbReference type="InterPro" id="IPR002156">
    <property type="entry name" value="RNaseH_domain"/>
</dbReference>
<dbReference type="InterPro" id="IPR029033">
    <property type="entry name" value="His_PPase_superfam"/>
</dbReference>
<dbReference type="Pfam" id="PF13456">
    <property type="entry name" value="RVT_3"/>
    <property type="match status" value="1"/>
</dbReference>
<evidence type="ECO:0000259" key="4">
    <source>
        <dbReference type="PROSITE" id="PS50879"/>
    </source>
</evidence>
<evidence type="ECO:0000256" key="1">
    <source>
        <dbReference type="PIRSR" id="PIRSR036922-1"/>
    </source>
</evidence>
<dbReference type="Gene3D" id="3.40.50.1240">
    <property type="entry name" value="Phosphoglycerate mutase-like"/>
    <property type="match status" value="1"/>
</dbReference>
<feature type="binding site" evidence="3">
    <location>
        <position position="251"/>
    </location>
    <ligand>
        <name>substrate</name>
    </ligand>
</feature>
<dbReference type="Pfam" id="PF00300">
    <property type="entry name" value="His_Phos_1"/>
    <property type="match status" value="1"/>
</dbReference>
<dbReference type="Gene3D" id="3.30.420.10">
    <property type="entry name" value="Ribonuclease H-like superfamily/Ribonuclease H"/>
    <property type="match status" value="1"/>
</dbReference>
<organism evidence="5 6">
    <name type="scientific">Aeromicrobium flavum</name>
    <dbReference type="NCBI Taxonomy" id="416568"/>
    <lineage>
        <taxon>Bacteria</taxon>
        <taxon>Bacillati</taxon>
        <taxon>Actinomycetota</taxon>
        <taxon>Actinomycetes</taxon>
        <taxon>Propionibacteriales</taxon>
        <taxon>Nocardioidaceae</taxon>
        <taxon>Aeromicrobium</taxon>
    </lineage>
</organism>
<feature type="active site" description="Proton donor/acceptor; for phosphatase activity" evidence="1">
    <location>
        <position position="275"/>
    </location>
</feature>
<dbReference type="RefSeq" id="WP_146828682.1">
    <property type="nucleotide sequence ID" value="NZ_BAAAYQ010000001.1"/>
</dbReference>
<dbReference type="SUPFAM" id="SSF53098">
    <property type="entry name" value="Ribonuclease H-like"/>
    <property type="match status" value="1"/>
</dbReference>
<dbReference type="InterPro" id="IPR013078">
    <property type="entry name" value="His_Pase_superF_clade-1"/>
</dbReference>
<proteinExistence type="predicted"/>
<dbReference type="SMART" id="SM00855">
    <property type="entry name" value="PGAM"/>
    <property type="match status" value="1"/>
</dbReference>
<comment type="caution">
    <text evidence="5">The sequence shown here is derived from an EMBL/GenBank/DDBJ whole genome shotgun (WGS) entry which is preliminary data.</text>
</comment>
<evidence type="ECO:0000313" key="5">
    <source>
        <dbReference type="EMBL" id="GEO90590.1"/>
    </source>
</evidence>
<dbReference type="PANTHER" id="PTHR48100">
    <property type="entry name" value="BROAD-SPECIFICITY PHOSPHATASE YOR283W-RELATED"/>
    <property type="match status" value="1"/>
</dbReference>
<dbReference type="PIRSF" id="PIRSF036922">
    <property type="entry name" value="RNaseH_PGAM"/>
    <property type="match status" value="1"/>
</dbReference>
<name>A0A512HYX4_9ACTN</name>
<feature type="domain" description="RNase H type-1" evidence="4">
    <location>
        <begin position="1"/>
        <end position="134"/>
    </location>
</feature>
<dbReference type="SUPFAM" id="SSF53254">
    <property type="entry name" value="Phosphoglycerate mutase-like"/>
    <property type="match status" value="1"/>
</dbReference>
<dbReference type="EMBL" id="BJZQ01000023">
    <property type="protein sequence ID" value="GEO90590.1"/>
    <property type="molecule type" value="Genomic_DNA"/>
</dbReference>
<sequence>MGWTAEADGGSRGNPGPASYGAALLRDGVLVADRGETIGRATNNVAEYRGLIAALELAREHAGGAPLEMRMDSKLVIEQMAGRWKIKHPDMIPLAMRAQEIVRDLGPVTWTWVPRAQNARADALANAALDEEKAGRPGVVSTARRAEPVQLADEPPEAPAEFTEPRDAAAPLDAKGKNPLLGWRGSMHGDPTTVILLRHGVTAHTQRKLFSGTGGEDPPLVDEGVEQARRAAAWIAERGGADAIVASPLLRTRQTADQVAQRLGLPVEIEEGFAEAGFGDWDGFSFGDIMKRWPTELESWLSSTSVPPPGGESFDDVAKRVEAARDRLLQTHAGRTVVVVSHVTPIKLMVRLALGADMGVIHRMELSPASITTMAWWPDGTPSLRNFSVTP</sequence>